<gene>
    <name evidence="9 10" type="primary">lpxL</name>
    <name evidence="10" type="ORF">SCD92_02290</name>
</gene>
<dbReference type="NCBIfam" id="TIGR02207">
    <property type="entry name" value="lipid_A_htrB"/>
    <property type="match status" value="1"/>
</dbReference>
<keyword evidence="11" id="KW-1185">Reference proteome</keyword>
<keyword evidence="5 9" id="KW-0448">Lipopolysaccharide biosynthesis</keyword>
<dbReference type="CDD" id="cd07984">
    <property type="entry name" value="LPLAT_LABLAT-like"/>
    <property type="match status" value="1"/>
</dbReference>
<dbReference type="HAMAP" id="MF_01942">
    <property type="entry name" value="Lipid_A_LpxL_LpxP"/>
    <property type="match status" value="1"/>
</dbReference>
<accession>A0ABU4RTF7</accession>
<evidence type="ECO:0000256" key="9">
    <source>
        <dbReference type="HAMAP-Rule" id="MF_01942"/>
    </source>
</evidence>
<evidence type="ECO:0000256" key="4">
    <source>
        <dbReference type="ARBA" id="ARBA00022692"/>
    </source>
</evidence>
<feature type="transmembrane region" description="Helical" evidence="9">
    <location>
        <begin position="15"/>
        <end position="33"/>
    </location>
</feature>
<comment type="similarity">
    <text evidence="9">Belongs to the LpxL/LpxM/LpxP family.</text>
</comment>
<keyword evidence="7 9" id="KW-0472">Membrane</keyword>
<dbReference type="EMBL" id="JAXAFO010000002">
    <property type="protein sequence ID" value="MDX6848170.1"/>
    <property type="molecule type" value="Genomic_DNA"/>
</dbReference>
<dbReference type="PIRSF" id="PIRSF026649">
    <property type="entry name" value="MsbB"/>
    <property type="match status" value="1"/>
</dbReference>
<keyword evidence="3 9" id="KW-0808">Transferase</keyword>
<evidence type="ECO:0000256" key="7">
    <source>
        <dbReference type="ARBA" id="ARBA00023136"/>
    </source>
</evidence>
<dbReference type="PANTHER" id="PTHR30606">
    <property type="entry name" value="LIPID A BIOSYNTHESIS LAUROYL ACYLTRANSFERASE"/>
    <property type="match status" value="1"/>
</dbReference>
<evidence type="ECO:0000313" key="11">
    <source>
        <dbReference type="Proteomes" id="UP001273505"/>
    </source>
</evidence>
<comment type="pathway">
    <text evidence="9">Bacterial outer membrane biogenesis; lipopolysaccharide biosynthesis.</text>
</comment>
<dbReference type="InterPro" id="IPR011920">
    <property type="entry name" value="Lipid_A_LpxL_LpxP"/>
</dbReference>
<keyword evidence="2 9" id="KW-0997">Cell inner membrane</keyword>
<evidence type="ECO:0000256" key="5">
    <source>
        <dbReference type="ARBA" id="ARBA00022985"/>
    </source>
</evidence>
<comment type="subcellular location">
    <subcellularLocation>
        <location evidence="9">Cell inner membrane</location>
        <topology evidence="9">Single-pass membrane protein</topology>
    </subcellularLocation>
</comment>
<reference evidence="10 11" key="1">
    <citation type="submission" date="2023-11" db="EMBL/GenBank/DDBJ databases">
        <title>Gilvimarinus fulvus sp. nov., isolated from the surface of Kelp.</title>
        <authorList>
            <person name="Sun Y.Y."/>
            <person name="Gong Y."/>
            <person name="Du Z.J."/>
        </authorList>
    </citation>
    <scope>NUCLEOTIDE SEQUENCE [LARGE SCALE GENOMIC DNA]</scope>
    <source>
        <strain evidence="10 11">SDUM040013</strain>
    </source>
</reference>
<keyword evidence="4 9" id="KW-0812">Transmembrane</keyword>
<organism evidence="10 11">
    <name type="scientific">Gilvimarinus gilvus</name>
    <dbReference type="NCBI Taxonomy" id="3058038"/>
    <lineage>
        <taxon>Bacteria</taxon>
        <taxon>Pseudomonadati</taxon>
        <taxon>Pseudomonadota</taxon>
        <taxon>Gammaproteobacteria</taxon>
        <taxon>Cellvibrionales</taxon>
        <taxon>Cellvibrionaceae</taxon>
        <taxon>Gilvimarinus</taxon>
    </lineage>
</organism>
<comment type="pathway">
    <text evidence="9">Glycolipid biosynthesis; KDO(2)-lipid A biosynthesis; KDO(2)-lipid A from CMP-3-deoxy-D-manno-octulosonate and lipid IV(A): step 3/4.</text>
</comment>
<dbReference type="Pfam" id="PF03279">
    <property type="entry name" value="Lip_A_acyltrans"/>
    <property type="match status" value="1"/>
</dbReference>
<keyword evidence="1 9" id="KW-1003">Cell membrane</keyword>
<name>A0ABU4RTF7_9GAMM</name>
<evidence type="ECO:0000256" key="3">
    <source>
        <dbReference type="ARBA" id="ARBA00022679"/>
    </source>
</evidence>
<comment type="caution">
    <text evidence="10">The sequence shown here is derived from an EMBL/GenBank/DDBJ whole genome shotgun (WGS) entry which is preliminary data.</text>
</comment>
<dbReference type="Proteomes" id="UP001273505">
    <property type="component" value="Unassembled WGS sequence"/>
</dbReference>
<dbReference type="GO" id="GO:0016746">
    <property type="term" value="F:acyltransferase activity"/>
    <property type="evidence" value="ECO:0007669"/>
    <property type="project" value="UniProtKB-KW"/>
</dbReference>
<comment type="function">
    <text evidence="9">Catalyzes the transfer of an acyl chain from an acyl-[acyl-carrier-protein] (ACP) to a Kdo(2)-lipid IV(A) to form a Kdo(2)-(acyl)-lipid IV(A).</text>
</comment>
<dbReference type="RefSeq" id="WP_302723127.1">
    <property type="nucleotide sequence ID" value="NZ_JAULRU010000583.1"/>
</dbReference>
<feature type="short sequence motif" description="HXXXXD motif" evidence="9">
    <location>
        <begin position="130"/>
        <end position="135"/>
    </location>
</feature>
<keyword evidence="8 9" id="KW-0012">Acyltransferase</keyword>
<evidence type="ECO:0000256" key="6">
    <source>
        <dbReference type="ARBA" id="ARBA00022989"/>
    </source>
</evidence>
<dbReference type="PANTHER" id="PTHR30606:SF9">
    <property type="entry name" value="LIPID A BIOSYNTHESIS LAUROYLTRANSFERASE"/>
    <property type="match status" value="1"/>
</dbReference>
<comment type="catalytic activity">
    <reaction evidence="9">
        <text>an alpha-Kdo-(2-&gt;4)-alpha-Kdo-(2-&gt;6)-lipid IVA + a fatty acyl-[ACP] = an alpha-Kdo-(2-&gt;4)-alpha-Kdo-(2-&gt;6)-(acyl)-lipid IVA + holo-[ACP]</text>
        <dbReference type="Rhea" id="RHEA:69396"/>
        <dbReference type="Rhea" id="RHEA-COMP:9685"/>
        <dbReference type="Rhea" id="RHEA-COMP:14125"/>
        <dbReference type="ChEBI" id="CHEBI:64479"/>
        <dbReference type="ChEBI" id="CHEBI:138651"/>
        <dbReference type="ChEBI" id="CHEBI:176429"/>
        <dbReference type="ChEBI" id="CHEBI:176430"/>
        <dbReference type="EC" id="2.3.1.241"/>
    </reaction>
</comment>
<evidence type="ECO:0000313" key="10">
    <source>
        <dbReference type="EMBL" id="MDX6848170.1"/>
    </source>
</evidence>
<dbReference type="EC" id="2.3.1.241" evidence="9"/>
<protein>
    <recommendedName>
        <fullName evidence="9">Lipid A biosynthesis acyltransferase</fullName>
        <ecNumber evidence="9">2.3.1.241</ecNumber>
    </recommendedName>
    <alternativeName>
        <fullName evidence="9">Kdo(2)-lipid IV(A) acyltransferase</fullName>
    </alternativeName>
</protein>
<evidence type="ECO:0000256" key="2">
    <source>
        <dbReference type="ARBA" id="ARBA00022519"/>
    </source>
</evidence>
<proteinExistence type="inferred from homology"/>
<evidence type="ECO:0000256" key="8">
    <source>
        <dbReference type="ARBA" id="ARBA00023315"/>
    </source>
</evidence>
<evidence type="ECO:0000256" key="1">
    <source>
        <dbReference type="ARBA" id="ARBA00022475"/>
    </source>
</evidence>
<keyword evidence="6 9" id="KW-1133">Transmembrane helix</keyword>
<sequence>MNRTHFSLSLLHPRYWLFWLGALLWVLLAQLPYRWQMWLARRLAPLLFLNKKRIGYARTNVAKCFPNLSEQEREVFLKKNAESMAMAALETGIGWFWSSNRLRKIHSIQGAEHLQRAAQEGVGVLLLTTHFSTLDIGSAFLGCHIEFDGLYRPHGNAVYDYLQRKGRESYCETGLAIPRDSVRTMIARMRKGRAVWYAPDRDLGPKNSVFVDFFGVPTAMITATSKIVALGKAKVIPFTQYRREDGSGYDLIIHPPFADFPSGDDVADTQRIAKFMESEIQKYPEQYFWAQPRFKTRPEGEPSFYE</sequence>
<dbReference type="InterPro" id="IPR004960">
    <property type="entry name" value="LipA_acyltrans"/>
</dbReference>